<dbReference type="AlphaFoldDB" id="A0A382PHR8"/>
<organism evidence="1">
    <name type="scientific">marine metagenome</name>
    <dbReference type="NCBI Taxonomy" id="408172"/>
    <lineage>
        <taxon>unclassified sequences</taxon>
        <taxon>metagenomes</taxon>
        <taxon>ecological metagenomes</taxon>
    </lineage>
</organism>
<accession>A0A382PHR8</accession>
<protein>
    <submittedName>
        <fullName evidence="1">Uncharacterized protein</fullName>
    </submittedName>
</protein>
<gene>
    <name evidence="1" type="ORF">METZ01_LOCUS325798</name>
</gene>
<feature type="non-terminal residue" evidence="1">
    <location>
        <position position="1"/>
    </location>
</feature>
<reference evidence="1" key="1">
    <citation type="submission" date="2018-05" db="EMBL/GenBank/DDBJ databases">
        <authorList>
            <person name="Lanie J.A."/>
            <person name="Ng W.-L."/>
            <person name="Kazmierczak K.M."/>
            <person name="Andrzejewski T.M."/>
            <person name="Davidsen T.M."/>
            <person name="Wayne K.J."/>
            <person name="Tettelin H."/>
            <person name="Glass J.I."/>
            <person name="Rusch D."/>
            <person name="Podicherti R."/>
            <person name="Tsui H.-C.T."/>
            <person name="Winkler M.E."/>
        </authorList>
    </citation>
    <scope>NUCLEOTIDE SEQUENCE</scope>
</reference>
<evidence type="ECO:0000313" key="1">
    <source>
        <dbReference type="EMBL" id="SVC72944.1"/>
    </source>
</evidence>
<sequence length="37" mass="4280">WAFGIHEKNNQSSYIMLISKLELSGVSPDWQNVSFPR</sequence>
<dbReference type="EMBL" id="UINC01107514">
    <property type="protein sequence ID" value="SVC72944.1"/>
    <property type="molecule type" value="Genomic_DNA"/>
</dbReference>
<name>A0A382PHR8_9ZZZZ</name>
<proteinExistence type="predicted"/>